<evidence type="ECO:0000313" key="3">
    <source>
        <dbReference type="Proteomes" id="UP000002257"/>
    </source>
</evidence>
<dbReference type="AlphaFoldDB" id="B8ELD6"/>
<feature type="transmembrane region" description="Helical" evidence="1">
    <location>
        <begin position="32"/>
        <end position="52"/>
    </location>
</feature>
<keyword evidence="1" id="KW-0472">Membrane</keyword>
<dbReference type="GO" id="GO:0016788">
    <property type="term" value="F:hydrolase activity, acting on ester bonds"/>
    <property type="evidence" value="ECO:0007669"/>
    <property type="project" value="UniProtKB-ARBA"/>
</dbReference>
<dbReference type="eggNOG" id="COG2755">
    <property type="taxonomic scope" value="Bacteria"/>
</dbReference>
<evidence type="ECO:0008006" key="4">
    <source>
        <dbReference type="Google" id="ProtNLM"/>
    </source>
</evidence>
<dbReference type="STRING" id="395965.Msil_0553"/>
<keyword evidence="1" id="KW-1133">Transmembrane helix</keyword>
<dbReference type="Proteomes" id="UP000002257">
    <property type="component" value="Chromosome"/>
</dbReference>
<reference evidence="2 3" key="1">
    <citation type="journal article" date="2010" name="J. Bacteriol.">
        <title>Complete genome sequence of the aerobic facultative methanotroph Methylocella silvestris BL2.</title>
        <authorList>
            <person name="Chen Y."/>
            <person name="Crombie A."/>
            <person name="Rahman M.T."/>
            <person name="Dedysh S.N."/>
            <person name="Liesack W."/>
            <person name="Stott M.B."/>
            <person name="Alam M."/>
            <person name="Theisen A.R."/>
            <person name="Murrell J.C."/>
            <person name="Dunfield P.F."/>
        </authorList>
    </citation>
    <scope>NUCLEOTIDE SEQUENCE [LARGE SCALE GENOMIC DNA]</scope>
    <source>
        <strain evidence="3">DSM 15510 / CIP 108128 / LMG 27833 / NCIMB 13906 / BL2</strain>
    </source>
</reference>
<organism evidence="2 3">
    <name type="scientific">Methylocella silvestris (strain DSM 15510 / CIP 108128 / LMG 27833 / NCIMB 13906 / BL2)</name>
    <dbReference type="NCBI Taxonomy" id="395965"/>
    <lineage>
        <taxon>Bacteria</taxon>
        <taxon>Pseudomonadati</taxon>
        <taxon>Pseudomonadota</taxon>
        <taxon>Alphaproteobacteria</taxon>
        <taxon>Hyphomicrobiales</taxon>
        <taxon>Beijerinckiaceae</taxon>
        <taxon>Methylocella</taxon>
    </lineage>
</organism>
<sequence>MTRKTSLLLQLAIAAGLVGLIAWLEIKHPVTQFRVWTLLAASLLLANLAVALQGRGRDVLIALTALGVGLTLAEGVAIAMQQGGGLDITRGWSVRQPIMGWGPDKAGVYHAEMRAPKTNALIYKADYTIDSNLLRKTDSAANGPAIVFFGDSYTFGDGIQDNETLPQVFADSLNPKQRVLNLGFTGYGPQQFLREMETSRFDQLIGPDPKLFIFLTAPWHAERTACKAYWTAHAPVYRVENGHVVFKGLCDEGAKLWLREWLQNSVAYRTLTEPYRHMVSHDDVELYVRILEAAVAMAKQKYGVATLIPYLRVPPAYLAASGFTDEEIMARLTAAGAIVLDASLKAEAAAGATITIKGDGHPTPFANVRRAEMIKTYLEKNMAGVLLSNLD</sequence>
<evidence type="ECO:0000256" key="1">
    <source>
        <dbReference type="SAM" id="Phobius"/>
    </source>
</evidence>
<keyword evidence="1" id="KW-0812">Transmembrane</keyword>
<protein>
    <recommendedName>
        <fullName evidence="4">SGNH hydrolase-type esterase domain-containing protein</fullName>
    </recommendedName>
</protein>
<dbReference type="HOGENOM" id="CLU_705587_0_0_5"/>
<dbReference type="OrthoDB" id="7374791at2"/>
<feature type="transmembrane region" description="Helical" evidence="1">
    <location>
        <begin position="59"/>
        <end position="80"/>
    </location>
</feature>
<proteinExistence type="predicted"/>
<dbReference type="RefSeq" id="WP_012589595.1">
    <property type="nucleotide sequence ID" value="NC_011666.1"/>
</dbReference>
<name>B8ELD6_METSB</name>
<accession>B8ELD6</accession>
<dbReference type="Gene3D" id="3.40.50.1110">
    <property type="entry name" value="SGNH hydrolase"/>
    <property type="match status" value="1"/>
</dbReference>
<dbReference type="EMBL" id="CP001280">
    <property type="protein sequence ID" value="ACK49525.1"/>
    <property type="molecule type" value="Genomic_DNA"/>
</dbReference>
<gene>
    <name evidence="2" type="ordered locus">Msil_0553</name>
</gene>
<feature type="transmembrane region" description="Helical" evidence="1">
    <location>
        <begin position="7"/>
        <end position="26"/>
    </location>
</feature>
<evidence type="ECO:0000313" key="2">
    <source>
        <dbReference type="EMBL" id="ACK49525.1"/>
    </source>
</evidence>
<dbReference type="KEGG" id="msl:Msil_0553"/>
<dbReference type="SUPFAM" id="SSF52266">
    <property type="entry name" value="SGNH hydrolase"/>
    <property type="match status" value="1"/>
</dbReference>
<dbReference type="InterPro" id="IPR036514">
    <property type="entry name" value="SGNH_hydro_sf"/>
</dbReference>
<keyword evidence="3" id="KW-1185">Reference proteome</keyword>